<protein>
    <submittedName>
        <fullName evidence="2">Uncharacterized protein</fullName>
    </submittedName>
</protein>
<name>A0A0E9NF93_SAICN</name>
<reference evidence="2 3" key="2">
    <citation type="journal article" date="2014" name="J. Gen. Appl. Microbiol.">
        <title>The early diverging ascomycetous budding yeast Saitoella complicata has three histone deacetylases belonging to the Clr6, Hos2, and Rpd3 lineages.</title>
        <authorList>
            <person name="Nishida H."/>
            <person name="Matsumoto T."/>
            <person name="Kondo S."/>
            <person name="Hamamoto M."/>
            <person name="Yoshikawa H."/>
        </authorList>
    </citation>
    <scope>NUCLEOTIDE SEQUENCE [LARGE SCALE GENOMIC DNA]</scope>
    <source>
        <strain evidence="2 3">NRRL Y-17804</strain>
    </source>
</reference>
<organism evidence="2 3">
    <name type="scientific">Saitoella complicata (strain BCRC 22490 / CBS 7301 / JCM 7358 / NBRC 10748 / NRRL Y-17804)</name>
    <dbReference type="NCBI Taxonomy" id="698492"/>
    <lineage>
        <taxon>Eukaryota</taxon>
        <taxon>Fungi</taxon>
        <taxon>Dikarya</taxon>
        <taxon>Ascomycota</taxon>
        <taxon>Taphrinomycotina</taxon>
        <taxon>Taphrinomycotina incertae sedis</taxon>
        <taxon>Saitoella</taxon>
    </lineage>
</organism>
<dbReference type="EMBL" id="BACD03000015">
    <property type="protein sequence ID" value="GAO48509.1"/>
    <property type="molecule type" value="Genomic_DNA"/>
</dbReference>
<evidence type="ECO:0000313" key="2">
    <source>
        <dbReference type="EMBL" id="GAO48509.1"/>
    </source>
</evidence>
<reference evidence="2 3" key="3">
    <citation type="journal article" date="2015" name="Genome Announc.">
        <title>Draft Genome Sequence of the Archiascomycetous Yeast Saitoella complicata.</title>
        <authorList>
            <person name="Yamauchi K."/>
            <person name="Kondo S."/>
            <person name="Hamamoto M."/>
            <person name="Takahashi Y."/>
            <person name="Ogura Y."/>
            <person name="Hayashi T."/>
            <person name="Nishida H."/>
        </authorList>
    </citation>
    <scope>NUCLEOTIDE SEQUENCE [LARGE SCALE GENOMIC DNA]</scope>
    <source>
        <strain evidence="2 3">NRRL Y-17804</strain>
    </source>
</reference>
<proteinExistence type="predicted"/>
<gene>
    <name evidence="2" type="ORF">G7K_2682-t1</name>
</gene>
<accession>A0A0E9NF93</accession>
<evidence type="ECO:0000256" key="1">
    <source>
        <dbReference type="SAM" id="MobiDB-lite"/>
    </source>
</evidence>
<sequence length="71" mass="7824">MNTVAANAAYTSAQDPSTKTTSVSRVAIASQTFFIALRHRRTKLSNTSHKLIPHVHLIAYRTHGVSYPSSR</sequence>
<keyword evidence="3" id="KW-1185">Reference proteome</keyword>
<dbReference type="Proteomes" id="UP000033140">
    <property type="component" value="Unassembled WGS sequence"/>
</dbReference>
<dbReference type="AlphaFoldDB" id="A0A0E9NF93"/>
<evidence type="ECO:0000313" key="3">
    <source>
        <dbReference type="Proteomes" id="UP000033140"/>
    </source>
</evidence>
<reference evidence="2 3" key="1">
    <citation type="journal article" date="2011" name="J. Gen. Appl. Microbiol.">
        <title>Draft genome sequencing of the enigmatic yeast Saitoella complicata.</title>
        <authorList>
            <person name="Nishida H."/>
            <person name="Hamamoto M."/>
            <person name="Sugiyama J."/>
        </authorList>
    </citation>
    <scope>NUCLEOTIDE SEQUENCE [LARGE SCALE GENOMIC DNA]</scope>
    <source>
        <strain evidence="2 3">NRRL Y-17804</strain>
    </source>
</reference>
<comment type="caution">
    <text evidence="2">The sequence shown here is derived from an EMBL/GenBank/DDBJ whole genome shotgun (WGS) entry which is preliminary data.</text>
</comment>
<feature type="region of interest" description="Disordered" evidence="1">
    <location>
        <begin position="1"/>
        <end position="21"/>
    </location>
</feature>